<proteinExistence type="predicted"/>
<evidence type="ECO:0000256" key="3">
    <source>
        <dbReference type="ARBA" id="ARBA00022692"/>
    </source>
</evidence>
<organism evidence="10 11">
    <name type="scientific">Molorchus minor</name>
    <dbReference type="NCBI Taxonomy" id="1323400"/>
    <lineage>
        <taxon>Eukaryota</taxon>
        <taxon>Metazoa</taxon>
        <taxon>Ecdysozoa</taxon>
        <taxon>Arthropoda</taxon>
        <taxon>Hexapoda</taxon>
        <taxon>Insecta</taxon>
        <taxon>Pterygota</taxon>
        <taxon>Neoptera</taxon>
        <taxon>Endopterygota</taxon>
        <taxon>Coleoptera</taxon>
        <taxon>Polyphaga</taxon>
        <taxon>Cucujiformia</taxon>
        <taxon>Chrysomeloidea</taxon>
        <taxon>Cerambycidae</taxon>
        <taxon>Lamiinae</taxon>
        <taxon>Monochamini</taxon>
        <taxon>Molorchus</taxon>
    </lineage>
</organism>
<evidence type="ECO:0000313" key="11">
    <source>
        <dbReference type="Proteomes" id="UP001162164"/>
    </source>
</evidence>
<feature type="chain" id="PRO_5047362638" description="Protein sleepless" evidence="9">
    <location>
        <begin position="24"/>
        <end position="125"/>
    </location>
</feature>
<accession>A0ABQ9JZW8</accession>
<gene>
    <name evidence="10" type="ORF">NQ317_006610</name>
</gene>
<keyword evidence="2" id="KW-0336">GPI-anchor</keyword>
<comment type="caution">
    <text evidence="10">The sequence shown here is derived from an EMBL/GenBank/DDBJ whole genome shotgun (WGS) entry which is preliminary data.</text>
</comment>
<dbReference type="Proteomes" id="UP001162164">
    <property type="component" value="Unassembled WGS sequence"/>
</dbReference>
<keyword evidence="3" id="KW-0812">Transmembrane</keyword>
<evidence type="ECO:0000256" key="5">
    <source>
        <dbReference type="ARBA" id="ARBA00022989"/>
    </source>
</evidence>
<keyword evidence="7" id="KW-0325">Glycoprotein</keyword>
<evidence type="ECO:0000256" key="6">
    <source>
        <dbReference type="ARBA" id="ARBA00023136"/>
    </source>
</evidence>
<dbReference type="EMBL" id="JAPWTJ010000070">
    <property type="protein sequence ID" value="KAJ8983565.1"/>
    <property type="molecule type" value="Genomic_DNA"/>
</dbReference>
<sequence length="125" mass="13319">MKGFKLVSLLVFLTTMCIDSGSATKCYACTSVTNQECEKMSNVSAITVLDCPDETPVCIKLVVAGTTTRLCENESTCATYDKASGTTCKSCTTDLCNAANSKFIPHYTVSIGILAALYASLKLLF</sequence>
<keyword evidence="4 9" id="KW-0732">Signal</keyword>
<evidence type="ECO:0000256" key="7">
    <source>
        <dbReference type="ARBA" id="ARBA00023180"/>
    </source>
</evidence>
<evidence type="ECO:0000256" key="9">
    <source>
        <dbReference type="SAM" id="SignalP"/>
    </source>
</evidence>
<dbReference type="InterPro" id="IPR031424">
    <property type="entry name" value="QVR-like"/>
</dbReference>
<dbReference type="SUPFAM" id="SSF57302">
    <property type="entry name" value="Snake toxin-like"/>
    <property type="match status" value="1"/>
</dbReference>
<protein>
    <recommendedName>
        <fullName evidence="12">Protein sleepless</fullName>
    </recommendedName>
</protein>
<evidence type="ECO:0000256" key="8">
    <source>
        <dbReference type="ARBA" id="ARBA00023288"/>
    </source>
</evidence>
<evidence type="ECO:0000313" key="10">
    <source>
        <dbReference type="EMBL" id="KAJ8983565.1"/>
    </source>
</evidence>
<feature type="signal peptide" evidence="9">
    <location>
        <begin position="1"/>
        <end position="23"/>
    </location>
</feature>
<keyword evidence="6" id="KW-0472">Membrane</keyword>
<evidence type="ECO:0000256" key="1">
    <source>
        <dbReference type="ARBA" id="ARBA00004589"/>
    </source>
</evidence>
<evidence type="ECO:0008006" key="12">
    <source>
        <dbReference type="Google" id="ProtNLM"/>
    </source>
</evidence>
<dbReference type="InterPro" id="IPR050975">
    <property type="entry name" value="Sleep_regulator"/>
</dbReference>
<comment type="subcellular location">
    <subcellularLocation>
        <location evidence="1">Membrane</location>
        <topology evidence="1">Lipid-anchor</topology>
        <topology evidence="1">GPI-anchor</topology>
    </subcellularLocation>
</comment>
<evidence type="ECO:0000256" key="2">
    <source>
        <dbReference type="ARBA" id="ARBA00022622"/>
    </source>
</evidence>
<name>A0ABQ9JZW8_9CUCU</name>
<keyword evidence="5" id="KW-1133">Transmembrane helix</keyword>
<reference evidence="10" key="1">
    <citation type="journal article" date="2023" name="Insect Mol. Biol.">
        <title>Genome sequencing provides insights into the evolution of gene families encoding plant cell wall-degrading enzymes in longhorned beetles.</title>
        <authorList>
            <person name="Shin N.R."/>
            <person name="Okamura Y."/>
            <person name="Kirsch R."/>
            <person name="Pauchet Y."/>
        </authorList>
    </citation>
    <scope>NUCLEOTIDE SEQUENCE</scope>
    <source>
        <strain evidence="10">MMC_N1</strain>
    </source>
</reference>
<evidence type="ECO:0000256" key="4">
    <source>
        <dbReference type="ARBA" id="ARBA00022729"/>
    </source>
</evidence>
<dbReference type="Pfam" id="PF17064">
    <property type="entry name" value="QVR"/>
    <property type="match status" value="1"/>
</dbReference>
<keyword evidence="8" id="KW-0449">Lipoprotein</keyword>
<dbReference type="PANTHER" id="PTHR33562">
    <property type="entry name" value="ATILLA, ISOFORM B-RELATED-RELATED"/>
    <property type="match status" value="1"/>
</dbReference>
<keyword evidence="11" id="KW-1185">Reference proteome</keyword>
<dbReference type="InterPro" id="IPR045860">
    <property type="entry name" value="Snake_toxin-like_sf"/>
</dbReference>